<comment type="caution">
    <text evidence="3">The sequence shown here is derived from an EMBL/GenBank/DDBJ whole genome shotgun (WGS) entry which is preliminary data.</text>
</comment>
<dbReference type="PANTHER" id="PTHR30222:SF2">
    <property type="entry name" value="ABC TRANSPORTER SUBSTRATE-BINDING PROTEIN"/>
    <property type="match status" value="1"/>
</dbReference>
<evidence type="ECO:0000256" key="2">
    <source>
        <dbReference type="ARBA" id="ARBA00022764"/>
    </source>
</evidence>
<evidence type="ECO:0000313" key="4">
    <source>
        <dbReference type="Proteomes" id="UP000324758"/>
    </source>
</evidence>
<organism evidence="3 4">
    <name type="scientific">Bradyrhizobium rifense</name>
    <dbReference type="NCBI Taxonomy" id="515499"/>
    <lineage>
        <taxon>Bacteria</taxon>
        <taxon>Pseudomonadati</taxon>
        <taxon>Pseudomonadota</taxon>
        <taxon>Alphaproteobacteria</taxon>
        <taxon>Hyphomicrobiales</taxon>
        <taxon>Nitrobacteraceae</taxon>
        <taxon>Bradyrhizobium</taxon>
    </lineage>
</organism>
<dbReference type="InterPro" id="IPR006059">
    <property type="entry name" value="SBP"/>
</dbReference>
<dbReference type="SUPFAM" id="SSF53850">
    <property type="entry name" value="Periplasmic binding protein-like II"/>
    <property type="match status" value="1"/>
</dbReference>
<evidence type="ECO:0000256" key="1">
    <source>
        <dbReference type="ARBA" id="ARBA00022729"/>
    </source>
</evidence>
<dbReference type="PANTHER" id="PTHR30222">
    <property type="entry name" value="SPERMIDINE/PUTRESCINE-BINDING PERIPLASMIC PROTEIN"/>
    <property type="match status" value="1"/>
</dbReference>
<dbReference type="PROSITE" id="PS51318">
    <property type="entry name" value="TAT"/>
    <property type="match status" value="1"/>
</dbReference>
<proteinExistence type="predicted"/>
<name>A0A5D3K977_9BRAD</name>
<sequence length="369" mass="40753">MNQSVSRRRFVQGTSSLIAAGAMFSVSRPAAASSGDLRLNMSAGNFGDAIMAAFVRPFEAETGIKVTPIYQDLRAAQVGLMVKNNSVTIDAVLVSQVTGLTLAGGGYLEQVDYSLHNPRELETTEGRCKHPFGFGSYLYSLNMVYNTKKFPAEKPRPTNWAEFWDATKFPGPRSLGNGQGGSPLPGPWEEALLADGVAMDALYPMDIDRVFASLDKIKPHIRKWWTTGAEILQVMRDGVADLVQSVDGRALSLIDNGDPIEINRNQAKLTFDYWIIPKGSPNALNAQKFIAFTGRADRQAAFAQLFAQAPSNQRAYEQIPEKVARKLATYPEYMKTSFLVNGEWYVQTGADGLTNSQRLTQRWNGWIVR</sequence>
<protein>
    <submittedName>
        <fullName evidence="3">ABC transporter substrate-binding protein</fullName>
    </submittedName>
</protein>
<evidence type="ECO:0000313" key="3">
    <source>
        <dbReference type="EMBL" id="TYL92377.1"/>
    </source>
</evidence>
<keyword evidence="4" id="KW-1185">Reference proteome</keyword>
<keyword evidence="2" id="KW-0574">Periplasm</keyword>
<accession>A0A5D3K977</accession>
<keyword evidence="1" id="KW-0732">Signal</keyword>
<gene>
    <name evidence="3" type="ORF">FXB40_25060</name>
</gene>
<dbReference type="OrthoDB" id="9815444at2"/>
<dbReference type="CDD" id="cd13589">
    <property type="entry name" value="PBP2_polyamine_RpCGA009"/>
    <property type="match status" value="1"/>
</dbReference>
<dbReference type="Pfam" id="PF13416">
    <property type="entry name" value="SBP_bac_8"/>
    <property type="match status" value="1"/>
</dbReference>
<dbReference type="EMBL" id="VSSS01000038">
    <property type="protein sequence ID" value="TYL92377.1"/>
    <property type="molecule type" value="Genomic_DNA"/>
</dbReference>
<reference evidence="3 4" key="1">
    <citation type="submission" date="2019-08" db="EMBL/GenBank/DDBJ databases">
        <title>Bradyrhizobium hipponensis sp. nov., a rhizobium isolated from a Lupinus angustifolius root nodule in Tunisia.</title>
        <authorList>
            <person name="Off K."/>
            <person name="Rejili M."/>
            <person name="Mars M."/>
            <person name="Brachmann A."/>
            <person name="Marin M."/>
        </authorList>
    </citation>
    <scope>NUCLEOTIDE SEQUENCE [LARGE SCALE GENOMIC DNA]</scope>
    <source>
        <strain evidence="3 4">CTAW71</strain>
    </source>
</reference>
<dbReference type="InterPro" id="IPR006311">
    <property type="entry name" value="TAT_signal"/>
</dbReference>
<dbReference type="Proteomes" id="UP000324758">
    <property type="component" value="Unassembled WGS sequence"/>
</dbReference>
<dbReference type="Gene3D" id="3.40.190.10">
    <property type="entry name" value="Periplasmic binding protein-like II"/>
    <property type="match status" value="2"/>
</dbReference>
<dbReference type="AlphaFoldDB" id="A0A5D3K977"/>